<evidence type="ECO:0000313" key="1">
    <source>
        <dbReference type="EMBL" id="NJB98409.1"/>
    </source>
</evidence>
<comment type="caution">
    <text evidence="1">The sequence shown here is derived from an EMBL/GenBank/DDBJ whole genome shotgun (WGS) entry which is preliminary data.</text>
</comment>
<evidence type="ECO:0008006" key="3">
    <source>
        <dbReference type="Google" id="ProtNLM"/>
    </source>
</evidence>
<keyword evidence="2" id="KW-1185">Reference proteome</keyword>
<name>A0A7X5XZT0_9SPHN</name>
<dbReference type="AlphaFoldDB" id="A0A7X5XZT0"/>
<dbReference type="Proteomes" id="UP000531251">
    <property type="component" value="Unassembled WGS sequence"/>
</dbReference>
<proteinExistence type="predicted"/>
<dbReference type="RefSeq" id="WP_125976520.1">
    <property type="nucleotide sequence ID" value="NZ_BAAADY010000023.1"/>
</dbReference>
<reference evidence="1 2" key="1">
    <citation type="submission" date="2020-03" db="EMBL/GenBank/DDBJ databases">
        <title>Genomic Encyclopedia of Type Strains, Phase IV (KMG-IV): sequencing the most valuable type-strain genomes for metagenomic binning, comparative biology and taxonomic classification.</title>
        <authorList>
            <person name="Goeker M."/>
        </authorList>
    </citation>
    <scope>NUCLEOTIDE SEQUENCE [LARGE SCALE GENOMIC DNA]</scope>
    <source>
        <strain evidence="1 2">DSM 7225</strain>
    </source>
</reference>
<gene>
    <name evidence="1" type="ORF">GGR89_002741</name>
</gene>
<dbReference type="EMBL" id="JAATJB010000008">
    <property type="protein sequence ID" value="NJB98409.1"/>
    <property type="molecule type" value="Genomic_DNA"/>
</dbReference>
<organism evidence="1 2">
    <name type="scientific">Sphingomonas trueperi</name>
    <dbReference type="NCBI Taxonomy" id="53317"/>
    <lineage>
        <taxon>Bacteria</taxon>
        <taxon>Pseudomonadati</taxon>
        <taxon>Pseudomonadota</taxon>
        <taxon>Alphaproteobacteria</taxon>
        <taxon>Sphingomonadales</taxon>
        <taxon>Sphingomonadaceae</taxon>
        <taxon>Sphingomonas</taxon>
    </lineage>
</organism>
<sequence length="133" mass="14620">MEQCSGTPMATRLGFKPGMRVWFHDMPPAVRAAIAPERAALEELGCATDGVQGVHLFASRRDHLERELGALRELLASNGFCWVSWPEQEGTSELRENTVADVAAAHGWEARDRCAFDGWSGVKLTPRLTPATE</sequence>
<accession>A0A7X5XZT0</accession>
<protein>
    <recommendedName>
        <fullName evidence="3">DUF3052 family protein</fullName>
    </recommendedName>
</protein>
<evidence type="ECO:0000313" key="2">
    <source>
        <dbReference type="Proteomes" id="UP000531251"/>
    </source>
</evidence>